<reference evidence="1 2" key="1">
    <citation type="journal article" date="2013" name="Appl. Environ. Microbiol.">
        <title>Variation of the Virus-Related Elements within Syntenic Genomes of the Hyperthermophilic Archaeon Aeropyrum.</title>
        <authorList>
            <person name="Daifuku T."/>
            <person name="Yoshida T."/>
            <person name="Kitamura T."/>
            <person name="Kawaichi S."/>
            <person name="Inoue T."/>
            <person name="Nomura K."/>
            <person name="Yoshida Y."/>
            <person name="Kuno S."/>
            <person name="Sako Y."/>
        </authorList>
    </citation>
    <scope>NUCLEOTIDE SEQUENCE [LARGE SCALE GENOMIC DNA]</scope>
    <source>
        <strain evidence="1 2">SY1</strain>
    </source>
</reference>
<dbReference type="KEGG" id="acj:ACAM_0503"/>
<dbReference type="eggNOG" id="arCOG01137">
    <property type="taxonomic scope" value="Archaea"/>
</dbReference>
<organism evidence="1 2">
    <name type="scientific">Aeropyrum camini SY1 = JCM 12091</name>
    <dbReference type="NCBI Taxonomy" id="1198449"/>
    <lineage>
        <taxon>Archaea</taxon>
        <taxon>Thermoproteota</taxon>
        <taxon>Thermoprotei</taxon>
        <taxon>Desulfurococcales</taxon>
        <taxon>Desulfurococcaceae</taxon>
        <taxon>Aeropyrum</taxon>
    </lineage>
</organism>
<dbReference type="CDD" id="cd00586">
    <property type="entry name" value="4HBT"/>
    <property type="match status" value="1"/>
</dbReference>
<keyword evidence="2" id="KW-1185">Reference proteome</keyword>
<dbReference type="InterPro" id="IPR029069">
    <property type="entry name" value="HotDog_dom_sf"/>
</dbReference>
<dbReference type="Gene3D" id="3.10.129.10">
    <property type="entry name" value="Hotdog Thioesterase"/>
    <property type="match status" value="1"/>
</dbReference>
<dbReference type="STRING" id="1198449.ACAM_0503"/>
<evidence type="ECO:0000313" key="2">
    <source>
        <dbReference type="Proteomes" id="UP000016887"/>
    </source>
</evidence>
<sequence length="151" mass="17001">MLGVAGAIHSLRGTVFWSETDAAQIAHFSTFFKICEWAEEDFFRRALGDEAFHGVLESNVMFPRVRAECTYHYPLHVHDDFRVDIVDVSIGVKSISYAFKVWNETHSTLSAECRLVTVAVDPRGFKSVEVPGYIRERLLAAGARHGEGGRR</sequence>
<dbReference type="Pfam" id="PF13279">
    <property type="entry name" value="4HBT_2"/>
    <property type="match status" value="1"/>
</dbReference>
<gene>
    <name evidence="1" type="ORF">ACAM_0503</name>
</gene>
<dbReference type="Proteomes" id="UP000016887">
    <property type="component" value="Chromosome"/>
</dbReference>
<evidence type="ECO:0000313" key="1">
    <source>
        <dbReference type="EMBL" id="BAN89972.1"/>
    </source>
</evidence>
<dbReference type="AlphaFoldDB" id="U3T8X4"/>
<dbReference type="SUPFAM" id="SSF54637">
    <property type="entry name" value="Thioesterase/thiol ester dehydrase-isomerase"/>
    <property type="match status" value="1"/>
</dbReference>
<accession>U3T8X4</accession>
<dbReference type="EMBL" id="AP012489">
    <property type="protein sequence ID" value="BAN89972.1"/>
    <property type="molecule type" value="Genomic_DNA"/>
</dbReference>
<proteinExistence type="predicted"/>
<protein>
    <submittedName>
        <fullName evidence="1">Predicted thioesterase</fullName>
    </submittedName>
</protein>
<name>U3T8X4_9CREN</name>